<evidence type="ECO:0000256" key="8">
    <source>
        <dbReference type="RuleBase" id="RU361123"/>
    </source>
</evidence>
<evidence type="ECO:0000256" key="4">
    <source>
        <dbReference type="ARBA" id="ARBA00022723"/>
    </source>
</evidence>
<dbReference type="InterPro" id="IPR012334">
    <property type="entry name" value="Pectin_lyas_fold"/>
</dbReference>
<sequence length="396" mass="41943">MAISAALRALVICCIAALAAAIPFSGDPSGNLTSSMTGGSKGSGSSGEAGARRLLASCSTANPIDSCWMCDPDWSSHRQRLADCAVGFGASAGGGRSGAIYTVTDSGNDNPADPKFGTLRYGVTRTEPLWIIFQGNMRIQLEEELIVTSYKTIDGRGANVHIGDGACITLQDVTNVVIHGIHFSNCKSTGPARIMSSETHVGDRGKTDGDAVSIFSSSNIWVDHNSFESCADGLVDVIQGSTAVTISNNVFRNHDKVMLLGAHDSDYEDKNMKVTVCFNHFADGLTERMPRCRLGSFHIFNNLYDSGWQMYAIGGSGNPLINSEGNYFNAGSEKEVTKHLDGSGGDYRSSGDLFLNGAYFTPSGASTNSPLYARAKSFSPLPASQVPRMVQAGPTM</sequence>
<feature type="domain" description="Pectate lyase" evidence="9">
    <location>
        <begin position="136"/>
        <end position="334"/>
    </location>
</feature>
<evidence type="ECO:0000313" key="11">
    <source>
        <dbReference type="Proteomes" id="UP001605036"/>
    </source>
</evidence>
<dbReference type="Proteomes" id="UP001605036">
    <property type="component" value="Unassembled WGS sequence"/>
</dbReference>
<evidence type="ECO:0000256" key="2">
    <source>
        <dbReference type="ARBA" id="ARBA00005220"/>
    </source>
</evidence>
<dbReference type="InterPro" id="IPR011050">
    <property type="entry name" value="Pectin_lyase_fold/virulence"/>
</dbReference>
<dbReference type="PANTHER" id="PTHR31683">
    <property type="entry name" value="PECTATE LYASE 18-RELATED"/>
    <property type="match status" value="1"/>
</dbReference>
<dbReference type="EMBL" id="JBHFFA010000003">
    <property type="protein sequence ID" value="KAL2636154.1"/>
    <property type="molecule type" value="Genomic_DNA"/>
</dbReference>
<dbReference type="InterPro" id="IPR002022">
    <property type="entry name" value="Pec_lyase"/>
</dbReference>
<dbReference type="InterPro" id="IPR018082">
    <property type="entry name" value="AmbAllergen"/>
</dbReference>
<evidence type="ECO:0000256" key="1">
    <source>
        <dbReference type="ARBA" id="ARBA00000695"/>
    </source>
</evidence>
<evidence type="ECO:0000256" key="5">
    <source>
        <dbReference type="ARBA" id="ARBA00022729"/>
    </source>
</evidence>
<dbReference type="PRINTS" id="PR00807">
    <property type="entry name" value="AMBALLERGEN"/>
</dbReference>
<dbReference type="Gene3D" id="2.160.20.10">
    <property type="entry name" value="Single-stranded right-handed beta-helix, Pectin lyase-like"/>
    <property type="match status" value="1"/>
</dbReference>
<keyword evidence="7 8" id="KW-0456">Lyase</keyword>
<comment type="catalytic activity">
    <reaction evidence="1 8">
        <text>Eliminative cleavage of (1-&gt;4)-alpha-D-galacturonan to give oligosaccharides with 4-deoxy-alpha-D-galact-4-enuronosyl groups at their non-reducing ends.</text>
        <dbReference type="EC" id="4.2.2.2"/>
    </reaction>
</comment>
<evidence type="ECO:0000313" key="10">
    <source>
        <dbReference type="EMBL" id="KAL2636154.1"/>
    </source>
</evidence>
<evidence type="ECO:0000259" key="9">
    <source>
        <dbReference type="SMART" id="SM00656"/>
    </source>
</evidence>
<dbReference type="SMART" id="SM00656">
    <property type="entry name" value="Amb_all"/>
    <property type="match status" value="1"/>
</dbReference>
<dbReference type="GO" id="GO:0046872">
    <property type="term" value="F:metal ion binding"/>
    <property type="evidence" value="ECO:0007669"/>
    <property type="project" value="UniProtKB-KW"/>
</dbReference>
<comment type="cofactor">
    <cofactor evidence="8">
        <name>Ca(2+)</name>
        <dbReference type="ChEBI" id="CHEBI:29108"/>
    </cofactor>
    <text evidence="8">Binds 1 Ca(2+) ion. Required for its activity.</text>
</comment>
<feature type="signal peptide" evidence="8">
    <location>
        <begin position="1"/>
        <end position="21"/>
    </location>
</feature>
<organism evidence="10 11">
    <name type="scientific">Riccia fluitans</name>
    <dbReference type="NCBI Taxonomy" id="41844"/>
    <lineage>
        <taxon>Eukaryota</taxon>
        <taxon>Viridiplantae</taxon>
        <taxon>Streptophyta</taxon>
        <taxon>Embryophyta</taxon>
        <taxon>Marchantiophyta</taxon>
        <taxon>Marchantiopsida</taxon>
        <taxon>Marchantiidae</taxon>
        <taxon>Marchantiales</taxon>
        <taxon>Ricciaceae</taxon>
        <taxon>Riccia</taxon>
    </lineage>
</organism>
<dbReference type="GO" id="GO:0030570">
    <property type="term" value="F:pectate lyase activity"/>
    <property type="evidence" value="ECO:0007669"/>
    <property type="project" value="UniProtKB-EC"/>
</dbReference>
<keyword evidence="4 8" id="KW-0479">Metal-binding</keyword>
<reference evidence="10 11" key="1">
    <citation type="submission" date="2024-09" db="EMBL/GenBank/DDBJ databases">
        <title>Chromosome-scale assembly of Riccia fluitans.</title>
        <authorList>
            <person name="Paukszto L."/>
            <person name="Sawicki J."/>
            <person name="Karawczyk K."/>
            <person name="Piernik-Szablinska J."/>
            <person name="Szczecinska M."/>
            <person name="Mazdziarz M."/>
        </authorList>
    </citation>
    <scope>NUCLEOTIDE SEQUENCE [LARGE SCALE GENOMIC DNA]</scope>
    <source>
        <strain evidence="10">Rf_01</strain>
        <tissue evidence="10">Aerial parts of the thallus</tissue>
    </source>
</reference>
<comment type="similarity">
    <text evidence="8">Belongs to the polysaccharide lyase 1 family.</text>
</comment>
<gene>
    <name evidence="10" type="ORF">R1flu_007633</name>
</gene>
<accession>A0ABD1YZF1</accession>
<proteinExistence type="inferred from homology"/>
<evidence type="ECO:0000256" key="7">
    <source>
        <dbReference type="ARBA" id="ARBA00023239"/>
    </source>
</evidence>
<keyword evidence="11" id="KW-1185">Reference proteome</keyword>
<comment type="pathway">
    <text evidence="2 8">Glycan metabolism; pectin degradation; 2-dehydro-3-deoxy-D-gluconate from pectin: step 2/5.</text>
</comment>
<dbReference type="InterPro" id="IPR045032">
    <property type="entry name" value="PEL"/>
</dbReference>
<evidence type="ECO:0000256" key="6">
    <source>
        <dbReference type="ARBA" id="ARBA00022837"/>
    </source>
</evidence>
<feature type="chain" id="PRO_5044527081" description="Pectate lyase" evidence="8">
    <location>
        <begin position="22"/>
        <end position="396"/>
    </location>
</feature>
<evidence type="ECO:0000256" key="3">
    <source>
        <dbReference type="ARBA" id="ARBA00012272"/>
    </source>
</evidence>
<keyword evidence="6 8" id="KW-0106">Calcium</keyword>
<protein>
    <recommendedName>
        <fullName evidence="3 8">Pectate lyase</fullName>
        <ecNumber evidence="3 8">4.2.2.2</ecNumber>
    </recommendedName>
</protein>
<dbReference type="AlphaFoldDB" id="A0ABD1YZF1"/>
<keyword evidence="5 8" id="KW-0732">Signal</keyword>
<comment type="caution">
    <text evidence="10">The sequence shown here is derived from an EMBL/GenBank/DDBJ whole genome shotgun (WGS) entry which is preliminary data.</text>
</comment>
<dbReference type="PANTHER" id="PTHR31683:SF187">
    <property type="entry name" value="PECTATE LYASE 18-RELATED"/>
    <property type="match status" value="1"/>
</dbReference>
<dbReference type="EC" id="4.2.2.2" evidence="3 8"/>
<dbReference type="SUPFAM" id="SSF51126">
    <property type="entry name" value="Pectin lyase-like"/>
    <property type="match status" value="1"/>
</dbReference>
<dbReference type="Pfam" id="PF00544">
    <property type="entry name" value="Pectate_lyase_4"/>
    <property type="match status" value="1"/>
</dbReference>
<name>A0ABD1YZF1_9MARC</name>